<comment type="catalytic activity">
    <reaction evidence="1">
        <text>Hydrolyzes the link between N-acetylmuramoyl residues and L-amino acid residues in certain cell-wall glycopeptides.</text>
        <dbReference type="EC" id="3.5.1.28"/>
    </reaction>
</comment>
<comment type="caution">
    <text evidence="7">The sequence shown here is derived from an EMBL/GenBank/DDBJ whole genome shotgun (WGS) entry which is preliminary data.</text>
</comment>
<dbReference type="PANTHER" id="PTHR30417:SF12">
    <property type="entry name" value="N-ACETYLMURAMOYL-L-ALANINE AMIDASE"/>
    <property type="match status" value="1"/>
</dbReference>
<dbReference type="EC" id="3.5.1.28" evidence="3"/>
<accession>A0ABQ0GYB5</accession>
<dbReference type="Pfam" id="PF01510">
    <property type="entry name" value="Amidase_2"/>
    <property type="match status" value="1"/>
</dbReference>
<proteinExistence type="inferred from homology"/>
<dbReference type="SUPFAM" id="SSF47090">
    <property type="entry name" value="PGBD-like"/>
    <property type="match status" value="1"/>
</dbReference>
<dbReference type="InterPro" id="IPR036365">
    <property type="entry name" value="PGBD-like_sf"/>
</dbReference>
<keyword evidence="4" id="KW-0378">Hydrolase</keyword>
<evidence type="ECO:0000256" key="4">
    <source>
        <dbReference type="ARBA" id="ARBA00022801"/>
    </source>
</evidence>
<evidence type="ECO:0000256" key="5">
    <source>
        <dbReference type="ARBA" id="ARBA00023316"/>
    </source>
</evidence>
<dbReference type="SUPFAM" id="SSF55846">
    <property type="entry name" value="N-acetylmuramoyl-L-alanine amidase-like"/>
    <property type="match status" value="1"/>
</dbReference>
<dbReference type="InterPro" id="IPR036505">
    <property type="entry name" value="Amidase/PGRP_sf"/>
</dbReference>
<evidence type="ECO:0000256" key="1">
    <source>
        <dbReference type="ARBA" id="ARBA00001561"/>
    </source>
</evidence>
<evidence type="ECO:0000256" key="3">
    <source>
        <dbReference type="ARBA" id="ARBA00011901"/>
    </source>
</evidence>
<dbReference type="EMBL" id="BAAFZP010000001">
    <property type="protein sequence ID" value="GAB1581657.1"/>
    <property type="molecule type" value="Genomic_DNA"/>
</dbReference>
<dbReference type="Gene3D" id="3.40.80.10">
    <property type="entry name" value="Peptidoglycan recognition protein-like"/>
    <property type="match status" value="1"/>
</dbReference>
<dbReference type="Gene3D" id="1.10.101.10">
    <property type="entry name" value="PGBD-like superfamily/PGBD"/>
    <property type="match status" value="1"/>
</dbReference>
<dbReference type="InterPro" id="IPR051206">
    <property type="entry name" value="NAMLAA_amidase_2"/>
</dbReference>
<dbReference type="InterPro" id="IPR036366">
    <property type="entry name" value="PGBDSf"/>
</dbReference>
<feature type="domain" description="N-acetylmuramoyl-L-alanine amidase" evidence="6">
    <location>
        <begin position="5"/>
        <end position="156"/>
    </location>
</feature>
<gene>
    <name evidence="7" type="ORF">PPNSA23_16000</name>
</gene>
<dbReference type="InterPro" id="IPR002502">
    <property type="entry name" value="Amidase_domain"/>
</dbReference>
<comment type="similarity">
    <text evidence="2">Belongs to the N-acetylmuramoyl-L-alanine amidase 2 family.</text>
</comment>
<evidence type="ECO:0000313" key="7">
    <source>
        <dbReference type="EMBL" id="GAB1581657.1"/>
    </source>
</evidence>
<sequence length="275" mass="30658">MIDYNSYKTTKSFGKRIRFLILHYTAVNFSDSIAELTKGPTSAHYLVPDPTDPTYIQAGFKEMRIFSLVDECDRAWHAGVSAWEDRTSLNDTSIGIETVNLARDDNGVFTFPPFQKAQIEGIIALARNILHRYPDITPTHVLGHSDIAVGRKSDPGAAFPWHQLHKSGVGAWYDSSTKAMFLKRYGKHPLSKEAALQLFKTYGYDTSSAATDAGFKSLVRAFQLHFRPAKYDGVLDVETAAILASLVSKYFPAKENPRRLNMPTKKPGAWPGSLL</sequence>
<dbReference type="RefSeq" id="WP_407864449.1">
    <property type="nucleotide sequence ID" value="NZ_BAAFZP010000001.1"/>
</dbReference>
<keyword evidence="5" id="KW-0961">Cell wall biogenesis/degradation</keyword>
<dbReference type="SMART" id="SM00644">
    <property type="entry name" value="Ami_2"/>
    <property type="match status" value="1"/>
</dbReference>
<reference evidence="7 8" key="1">
    <citation type="submission" date="2024-10" db="EMBL/GenBank/DDBJ databases">
        <title>Isolation, draft genome sequencing and identification of Phyllobacterium sp. NSA23, isolated from leaf soil.</title>
        <authorList>
            <person name="Akita H."/>
        </authorList>
    </citation>
    <scope>NUCLEOTIDE SEQUENCE [LARGE SCALE GENOMIC DNA]</scope>
    <source>
        <strain evidence="7 8">NSA23</strain>
    </source>
</reference>
<evidence type="ECO:0000313" key="8">
    <source>
        <dbReference type="Proteomes" id="UP001628091"/>
    </source>
</evidence>
<organism evidence="7 8">
    <name type="scientific">Phyllobacterium phragmitis</name>
    <dbReference type="NCBI Taxonomy" id="2670329"/>
    <lineage>
        <taxon>Bacteria</taxon>
        <taxon>Pseudomonadati</taxon>
        <taxon>Pseudomonadota</taxon>
        <taxon>Alphaproteobacteria</taxon>
        <taxon>Hyphomicrobiales</taxon>
        <taxon>Phyllobacteriaceae</taxon>
        <taxon>Phyllobacterium</taxon>
    </lineage>
</organism>
<dbReference type="PANTHER" id="PTHR30417">
    <property type="entry name" value="N-ACETYLMURAMOYL-L-ALANINE AMIDASE AMID"/>
    <property type="match status" value="1"/>
</dbReference>
<evidence type="ECO:0000259" key="6">
    <source>
        <dbReference type="SMART" id="SM00644"/>
    </source>
</evidence>
<name>A0ABQ0GYB5_9HYPH</name>
<evidence type="ECO:0000256" key="2">
    <source>
        <dbReference type="ARBA" id="ARBA00007553"/>
    </source>
</evidence>
<dbReference type="Proteomes" id="UP001628091">
    <property type="component" value="Unassembled WGS sequence"/>
</dbReference>
<keyword evidence="8" id="KW-1185">Reference proteome</keyword>
<dbReference type="CDD" id="cd06583">
    <property type="entry name" value="PGRP"/>
    <property type="match status" value="1"/>
</dbReference>
<protein>
    <recommendedName>
        <fullName evidence="3">N-acetylmuramoyl-L-alanine amidase</fullName>
        <ecNumber evidence="3">3.5.1.28</ecNumber>
    </recommendedName>
</protein>